<dbReference type="AlphaFoldDB" id="A0A328FDC5"/>
<keyword evidence="5" id="KW-1185">Reference proteome</keyword>
<protein>
    <recommendedName>
        <fullName evidence="1">Resolvase/invertase-type recombinase catalytic domain-containing protein</fullName>
    </recommendedName>
</protein>
<dbReference type="OrthoDB" id="9797501at2"/>
<dbReference type="EMBL" id="CP036313">
    <property type="protein sequence ID" value="QBH13554.1"/>
    <property type="molecule type" value="Genomic_DNA"/>
</dbReference>
<proteinExistence type="predicted"/>
<sequence>MSTDEQNLDLQINALTAAGCEAIYTNEGISVAVLPRSGMAFLRRFQRF</sequence>
<evidence type="ECO:0000313" key="5">
    <source>
        <dbReference type="Proteomes" id="UP000293902"/>
    </source>
</evidence>
<dbReference type="PROSITE" id="PS51736">
    <property type="entry name" value="RECOMBINASES_3"/>
    <property type="match status" value="1"/>
</dbReference>
<reference evidence="2 5" key="2">
    <citation type="submission" date="2019-02" db="EMBL/GenBank/DDBJ databases">
        <title>Complete genome sequence of Desulfobacter hydrogenophilus AcRS1.</title>
        <authorList>
            <person name="Marietou A."/>
            <person name="Lund M.B."/>
            <person name="Marshall I.P.G."/>
            <person name="Schreiber L."/>
            <person name="Jorgensen B."/>
        </authorList>
    </citation>
    <scope>NUCLEOTIDE SEQUENCE [LARGE SCALE GENOMIC DNA]</scope>
    <source>
        <strain evidence="2 5">AcRS1</strain>
    </source>
</reference>
<organism evidence="3 4">
    <name type="scientific">Desulfobacter hydrogenophilus</name>
    <dbReference type="NCBI Taxonomy" id="2291"/>
    <lineage>
        <taxon>Bacteria</taxon>
        <taxon>Pseudomonadati</taxon>
        <taxon>Thermodesulfobacteriota</taxon>
        <taxon>Desulfobacteria</taxon>
        <taxon>Desulfobacterales</taxon>
        <taxon>Desulfobacteraceae</taxon>
        <taxon>Desulfobacter</taxon>
    </lineage>
</organism>
<dbReference type="GO" id="GO:0000150">
    <property type="term" value="F:DNA strand exchange activity"/>
    <property type="evidence" value="ECO:0007669"/>
    <property type="project" value="InterPro"/>
</dbReference>
<evidence type="ECO:0000313" key="3">
    <source>
        <dbReference type="EMBL" id="RAM01103.1"/>
    </source>
</evidence>
<dbReference type="Proteomes" id="UP000248798">
    <property type="component" value="Unassembled WGS sequence"/>
</dbReference>
<evidence type="ECO:0000259" key="1">
    <source>
        <dbReference type="PROSITE" id="PS51736"/>
    </source>
</evidence>
<evidence type="ECO:0000313" key="2">
    <source>
        <dbReference type="EMBL" id="QBH13554.1"/>
    </source>
</evidence>
<dbReference type="GO" id="GO:0003677">
    <property type="term" value="F:DNA binding"/>
    <property type="evidence" value="ECO:0007669"/>
    <property type="project" value="InterPro"/>
</dbReference>
<reference evidence="3 4" key="1">
    <citation type="submission" date="2018-06" db="EMBL/GenBank/DDBJ databases">
        <title>Complete Genome Sequence of Desulfobacter hydrogenophilus (DSM3380).</title>
        <authorList>
            <person name="Marietou A."/>
            <person name="Schreiber L."/>
            <person name="Marshall I."/>
            <person name="Jorgensen B."/>
        </authorList>
    </citation>
    <scope>NUCLEOTIDE SEQUENCE [LARGE SCALE GENOMIC DNA]</scope>
    <source>
        <strain evidence="3 4">DSM 3380</strain>
    </source>
</reference>
<accession>A0A328FDC5</accession>
<gene>
    <name evidence="3" type="ORF">DO021_15560</name>
    <name evidence="2" type="ORF">EYB58_11830</name>
</gene>
<evidence type="ECO:0000313" key="4">
    <source>
        <dbReference type="Proteomes" id="UP000248798"/>
    </source>
</evidence>
<dbReference type="InterPro" id="IPR036162">
    <property type="entry name" value="Resolvase-like_N_sf"/>
</dbReference>
<dbReference type="Proteomes" id="UP000293902">
    <property type="component" value="Chromosome"/>
</dbReference>
<dbReference type="EMBL" id="QLNI01000032">
    <property type="protein sequence ID" value="RAM01103.1"/>
    <property type="molecule type" value="Genomic_DNA"/>
</dbReference>
<name>A0A328FDC5_9BACT</name>
<dbReference type="InterPro" id="IPR006119">
    <property type="entry name" value="Resolv_N"/>
</dbReference>
<feature type="domain" description="Resolvase/invertase-type recombinase catalytic" evidence="1">
    <location>
        <begin position="1"/>
        <end position="48"/>
    </location>
</feature>
<dbReference type="SUPFAM" id="SSF53041">
    <property type="entry name" value="Resolvase-like"/>
    <property type="match status" value="1"/>
</dbReference>